<keyword evidence="8 9" id="KW-0472">Membrane</keyword>
<evidence type="ECO:0000256" key="5">
    <source>
        <dbReference type="ARBA" id="ARBA00022519"/>
    </source>
</evidence>
<keyword evidence="4" id="KW-1003">Cell membrane</keyword>
<dbReference type="Proteomes" id="UP000245396">
    <property type="component" value="Unassembled WGS sequence"/>
</dbReference>
<evidence type="ECO:0000256" key="3">
    <source>
        <dbReference type="ARBA" id="ARBA00022448"/>
    </source>
</evidence>
<dbReference type="SUPFAM" id="SSF161098">
    <property type="entry name" value="MetI-like"/>
    <property type="match status" value="1"/>
</dbReference>
<dbReference type="EMBL" id="QGGG01000018">
    <property type="protein sequence ID" value="PWJ76930.1"/>
    <property type="molecule type" value="Genomic_DNA"/>
</dbReference>
<evidence type="ECO:0000256" key="6">
    <source>
        <dbReference type="ARBA" id="ARBA00022692"/>
    </source>
</evidence>
<keyword evidence="3 9" id="KW-0813">Transport</keyword>
<dbReference type="RefSeq" id="WP_109614429.1">
    <property type="nucleotide sequence ID" value="NZ_QGGG01000018.1"/>
</dbReference>
<dbReference type="InterPro" id="IPR000515">
    <property type="entry name" value="MetI-like"/>
</dbReference>
<evidence type="ECO:0000256" key="4">
    <source>
        <dbReference type="ARBA" id="ARBA00022475"/>
    </source>
</evidence>
<name>A0A316BU48_PSESE</name>
<organism evidence="11 12">
    <name type="scientific">Pseudaminobacter salicylatoxidans</name>
    <dbReference type="NCBI Taxonomy" id="93369"/>
    <lineage>
        <taxon>Bacteria</taxon>
        <taxon>Pseudomonadati</taxon>
        <taxon>Pseudomonadota</taxon>
        <taxon>Alphaproteobacteria</taxon>
        <taxon>Hyphomicrobiales</taxon>
        <taxon>Phyllobacteriaceae</taxon>
        <taxon>Pseudaminobacter</taxon>
    </lineage>
</organism>
<dbReference type="GO" id="GO:0022857">
    <property type="term" value="F:transmembrane transporter activity"/>
    <property type="evidence" value="ECO:0007669"/>
    <property type="project" value="InterPro"/>
</dbReference>
<evidence type="ECO:0000256" key="9">
    <source>
        <dbReference type="RuleBase" id="RU363032"/>
    </source>
</evidence>
<dbReference type="InterPro" id="IPR051613">
    <property type="entry name" value="ABC_transp_permease_HisMQ"/>
</dbReference>
<evidence type="ECO:0000256" key="8">
    <source>
        <dbReference type="ARBA" id="ARBA00023136"/>
    </source>
</evidence>
<comment type="similarity">
    <text evidence="2">Belongs to the binding-protein-dependent transport system permease family. HisMQ subfamily.</text>
</comment>
<evidence type="ECO:0000313" key="11">
    <source>
        <dbReference type="EMBL" id="PWJ76930.1"/>
    </source>
</evidence>
<feature type="transmembrane region" description="Helical" evidence="9">
    <location>
        <begin position="20"/>
        <end position="48"/>
    </location>
</feature>
<evidence type="ECO:0000313" key="12">
    <source>
        <dbReference type="Proteomes" id="UP000245396"/>
    </source>
</evidence>
<comment type="subcellular location">
    <subcellularLocation>
        <location evidence="1">Cell inner membrane</location>
        <topology evidence="1">Multi-pass membrane protein</topology>
    </subcellularLocation>
    <subcellularLocation>
        <location evidence="9">Cell membrane</location>
        <topology evidence="9">Multi-pass membrane protein</topology>
    </subcellularLocation>
</comment>
<feature type="domain" description="ABC transmembrane type-1" evidence="10">
    <location>
        <begin position="24"/>
        <end position="224"/>
    </location>
</feature>
<evidence type="ECO:0000259" key="10">
    <source>
        <dbReference type="PROSITE" id="PS50928"/>
    </source>
</evidence>
<evidence type="ECO:0000256" key="2">
    <source>
        <dbReference type="ARBA" id="ARBA00010072"/>
    </source>
</evidence>
<feature type="transmembrane region" description="Helical" evidence="9">
    <location>
        <begin position="203"/>
        <end position="227"/>
    </location>
</feature>
<evidence type="ECO:0000256" key="7">
    <source>
        <dbReference type="ARBA" id="ARBA00022989"/>
    </source>
</evidence>
<keyword evidence="7 9" id="KW-1133">Transmembrane helix</keyword>
<protein>
    <submittedName>
        <fullName evidence="11">Amino acid ABC transporter membrane protein 1 (PAAT family)</fullName>
    </submittedName>
</protein>
<dbReference type="CDD" id="cd06261">
    <property type="entry name" value="TM_PBP2"/>
    <property type="match status" value="1"/>
</dbReference>
<gene>
    <name evidence="11" type="ORF">C7441_11842</name>
</gene>
<dbReference type="Gene3D" id="1.10.3720.10">
    <property type="entry name" value="MetI-like"/>
    <property type="match status" value="1"/>
</dbReference>
<dbReference type="OrthoDB" id="9815029at2"/>
<keyword evidence="5" id="KW-0997">Cell inner membrane</keyword>
<feature type="transmembrane region" description="Helical" evidence="9">
    <location>
        <begin position="107"/>
        <end position="131"/>
    </location>
</feature>
<reference evidence="11 12" key="1">
    <citation type="submission" date="2018-05" db="EMBL/GenBank/DDBJ databases">
        <title>Genomic Encyclopedia of Type Strains, Phase IV (KMG-IV): sequencing the most valuable type-strain genomes for metagenomic binning, comparative biology and taxonomic classification.</title>
        <authorList>
            <person name="Goeker M."/>
        </authorList>
    </citation>
    <scope>NUCLEOTIDE SEQUENCE [LARGE SCALE GENOMIC DNA]</scope>
    <source>
        <strain evidence="11 12">DSM 6986</strain>
    </source>
</reference>
<keyword evidence="6 9" id="KW-0812">Transmembrane</keyword>
<dbReference type="Pfam" id="PF00528">
    <property type="entry name" value="BPD_transp_1"/>
    <property type="match status" value="1"/>
</dbReference>
<evidence type="ECO:0000256" key="1">
    <source>
        <dbReference type="ARBA" id="ARBA00004429"/>
    </source>
</evidence>
<proteinExistence type="inferred from homology"/>
<dbReference type="PANTHER" id="PTHR30133:SF2">
    <property type="entry name" value="ARGININE ABC TRANSPORTER PERMEASE PROTEIN ARTQ"/>
    <property type="match status" value="1"/>
</dbReference>
<dbReference type="GO" id="GO:0043190">
    <property type="term" value="C:ATP-binding cassette (ABC) transporter complex"/>
    <property type="evidence" value="ECO:0007669"/>
    <property type="project" value="InterPro"/>
</dbReference>
<feature type="transmembrane region" description="Helical" evidence="9">
    <location>
        <begin position="152"/>
        <end position="173"/>
    </location>
</feature>
<keyword evidence="12" id="KW-1185">Reference proteome</keyword>
<dbReference type="AlphaFoldDB" id="A0A316BU48"/>
<accession>A0A316BU48</accession>
<sequence length="238" mass="25648">MESSIWTLLSWGPEGWSRSIASGVLVTISLALATLPLGLFVGFLVALAKQSSEPTLRMAGNIYTTIFRGLPELLTLFLVFYGAQLGIQQIVRIVSPGTTVEINSFVAGMVALGVVFSSYASEVFLSAFRAIPLGQYEGGYSIGLSKRQTMRLVVLPQLIRIALPGLSNLWLALLKDTALVSVIGLSDILRQATIAARVTKESFLFFGVACLAYLVLAILSSFGIDAIERAVGKKEMQR</sequence>
<dbReference type="PANTHER" id="PTHR30133">
    <property type="entry name" value="CATIONIC AMINO ACID TRANSPORTER, MEMBRANE COMPONENT"/>
    <property type="match status" value="1"/>
</dbReference>
<comment type="caution">
    <text evidence="11">The sequence shown here is derived from an EMBL/GenBank/DDBJ whole genome shotgun (WGS) entry which is preliminary data.</text>
</comment>
<dbReference type="NCBIfam" id="TIGR01726">
    <property type="entry name" value="HEQRo_perm_3TM"/>
    <property type="match status" value="1"/>
</dbReference>
<dbReference type="InterPro" id="IPR035906">
    <property type="entry name" value="MetI-like_sf"/>
</dbReference>
<dbReference type="STRING" id="1192868.GCA_000304395_04142"/>
<feature type="transmembrane region" description="Helical" evidence="9">
    <location>
        <begin position="69"/>
        <end position="87"/>
    </location>
</feature>
<dbReference type="InterPro" id="IPR010065">
    <property type="entry name" value="AA_ABC_transptr_permease_3TM"/>
</dbReference>
<dbReference type="PROSITE" id="PS50928">
    <property type="entry name" value="ABC_TM1"/>
    <property type="match status" value="1"/>
</dbReference>